<accession>A0A4Y8ZRY1</accession>
<evidence type="ECO:0000256" key="7">
    <source>
        <dbReference type="ARBA" id="ARBA00023136"/>
    </source>
</evidence>
<keyword evidence="3 9" id="KW-1134">Transmembrane beta strand</keyword>
<feature type="region of interest" description="Disordered" evidence="12">
    <location>
        <begin position="46"/>
        <end position="76"/>
    </location>
</feature>
<evidence type="ECO:0000259" key="14">
    <source>
        <dbReference type="Pfam" id="PF07715"/>
    </source>
</evidence>
<protein>
    <submittedName>
        <fullName evidence="15">TonB-dependent receptor</fullName>
    </submittedName>
</protein>
<keyword evidence="16" id="KW-1185">Reference proteome</keyword>
<feature type="compositionally biased region" description="Low complexity" evidence="12">
    <location>
        <begin position="58"/>
        <end position="76"/>
    </location>
</feature>
<evidence type="ECO:0000259" key="13">
    <source>
        <dbReference type="Pfam" id="PF00593"/>
    </source>
</evidence>
<evidence type="ECO:0000256" key="12">
    <source>
        <dbReference type="SAM" id="MobiDB-lite"/>
    </source>
</evidence>
<proteinExistence type="inferred from homology"/>
<evidence type="ECO:0000256" key="5">
    <source>
        <dbReference type="ARBA" id="ARBA00022729"/>
    </source>
</evidence>
<sequence>MSRRGHAVRSVWGGSSMRKVRSYLLSATALGLAGIAFHAPAFAQATSGGDPAGEAVQSGDPAAGEAADAAEPAGAEDSGEIVVTGFRGSLERALNLKRNSNAVVDTIVAEDIAKFPDNNLAESIARVPGVTITRDGGEGRNISVRGLGAEFTRVRINGIEAQATTGSNRGRGFDFNVFASELFNQIDVRKTPSASVEEGSLGATVDLHTARPFDSKRNVLAVSAQAGYNDLSKQVDPRFAVLGSARWETGVGEFGVSASLAYSEKTTLQNGVSTVGWQQGNADGGFCNPATRPVLCAGTNLPAYNVASQATTRYPRFLRYQDYNLETKRTGVTGSLQWRPGPQTLLTFDALFSKFKGVRNERQLESISLSRPASTGGKPEVVVRDLEVDENGTAVYMALDNVDIRSENYIDKYDTTFQQYTVHLEHEFSDRFSMSVLGGYVNNDFDNFYDLIAQMDRQNVDGYSYDMRETGMNFPAINYGFDVTNPANWYIGPVVTAAGGTGASGPDIRLRPNWNDNTYRTAQIDLSYKLNDNLTLSGGLQHKHYDFDARGQRFAAGETNIPALPAGTTVAGVTELYCGYDGLPLPAGTDRCWLTPNLDAIASAYGVFSGNPRFALSATSPSARGDNRTVGERDTGGYIQLAFNFELAGMPVRGDIGYRRVHTRQQSGFYATVPTTVNPSGFEWTTVGRSYDDDLPSMNLVLEPSRDVLLRFGAAKVMARPGLASISAATNVSVAGASRSVSTGNPFLEPYRATTFDVAAEWYPARGSILSAGLFYKDISTYVQNVTVQGTFASTGLPDSLIAGTGLTPADQFQISNVINTPGGPLKGLELNLQQALTFLPGFLANFGVLANYTYVDADIDYITSTTNGSVVTVTQPLLNLSKNAFNATVYYEDGPFQARVSANYRDNYLTSVPAGFNTDVGGSKSSTYVDASISYRIFDNLTLSLEGINLTNEPTISYTDSVAQRVGDYFQSGRQFYAGVRYSF</sequence>
<keyword evidence="5" id="KW-0732">Signal</keyword>
<evidence type="ECO:0000256" key="6">
    <source>
        <dbReference type="ARBA" id="ARBA00023077"/>
    </source>
</evidence>
<evidence type="ECO:0000256" key="11">
    <source>
        <dbReference type="RuleBase" id="RU003357"/>
    </source>
</evidence>
<keyword evidence="4 9" id="KW-0812">Transmembrane</keyword>
<feature type="domain" description="TonB-dependent receptor-like beta-barrel" evidence="13">
    <location>
        <begin position="614"/>
        <end position="951"/>
    </location>
</feature>
<reference evidence="15 16" key="1">
    <citation type="submission" date="2019-03" db="EMBL/GenBank/DDBJ databases">
        <title>Genome sequence of Sphingomonas sp. 17J27-24.</title>
        <authorList>
            <person name="Kim M."/>
            <person name="Maeng S."/>
            <person name="Sathiyaraj S."/>
        </authorList>
    </citation>
    <scope>NUCLEOTIDE SEQUENCE [LARGE SCALE GENOMIC DNA]</scope>
    <source>
        <strain evidence="15 16">17J27-24</strain>
    </source>
</reference>
<dbReference type="InterPro" id="IPR010104">
    <property type="entry name" value="TonB_rcpt_bac"/>
</dbReference>
<keyword evidence="15" id="KW-0675">Receptor</keyword>
<comment type="similarity">
    <text evidence="9 11">Belongs to the TonB-dependent receptor family.</text>
</comment>
<dbReference type="PROSITE" id="PS01156">
    <property type="entry name" value="TONB_DEPENDENT_REC_2"/>
    <property type="match status" value="1"/>
</dbReference>
<dbReference type="Gene3D" id="2.170.130.10">
    <property type="entry name" value="TonB-dependent receptor, plug domain"/>
    <property type="match status" value="1"/>
</dbReference>
<dbReference type="Pfam" id="PF00593">
    <property type="entry name" value="TonB_dep_Rec_b-barrel"/>
    <property type="match status" value="1"/>
</dbReference>
<keyword evidence="2 9" id="KW-0813">Transport</keyword>
<dbReference type="NCBIfam" id="TIGR01782">
    <property type="entry name" value="TonB-Xanth-Caul"/>
    <property type="match status" value="1"/>
</dbReference>
<dbReference type="InterPro" id="IPR010917">
    <property type="entry name" value="TonB_rcpt_CS"/>
</dbReference>
<dbReference type="EMBL" id="SPDV01000012">
    <property type="protein sequence ID" value="TFI58808.1"/>
    <property type="molecule type" value="Genomic_DNA"/>
</dbReference>
<keyword evidence="7 9" id="KW-0472">Membrane</keyword>
<keyword evidence="6 11" id="KW-0798">TonB box</keyword>
<keyword evidence="8 9" id="KW-0998">Cell outer membrane</keyword>
<evidence type="ECO:0000256" key="8">
    <source>
        <dbReference type="ARBA" id="ARBA00023237"/>
    </source>
</evidence>
<dbReference type="InterPro" id="IPR012910">
    <property type="entry name" value="Plug_dom"/>
</dbReference>
<evidence type="ECO:0000256" key="4">
    <source>
        <dbReference type="ARBA" id="ARBA00022692"/>
    </source>
</evidence>
<dbReference type="SUPFAM" id="SSF56935">
    <property type="entry name" value="Porins"/>
    <property type="match status" value="1"/>
</dbReference>
<evidence type="ECO:0000256" key="1">
    <source>
        <dbReference type="ARBA" id="ARBA00004571"/>
    </source>
</evidence>
<dbReference type="Gene3D" id="2.40.170.20">
    <property type="entry name" value="TonB-dependent receptor, beta-barrel domain"/>
    <property type="match status" value="2"/>
</dbReference>
<dbReference type="PANTHER" id="PTHR40980">
    <property type="entry name" value="PLUG DOMAIN-CONTAINING PROTEIN"/>
    <property type="match status" value="1"/>
</dbReference>
<name>A0A4Y8ZRY1_9SPHN</name>
<dbReference type="InterPro" id="IPR000531">
    <property type="entry name" value="Beta-barrel_TonB"/>
</dbReference>
<organism evidence="15 16">
    <name type="scientific">Sphingomonas parva</name>
    <dbReference type="NCBI Taxonomy" id="2555898"/>
    <lineage>
        <taxon>Bacteria</taxon>
        <taxon>Pseudomonadati</taxon>
        <taxon>Pseudomonadota</taxon>
        <taxon>Alphaproteobacteria</taxon>
        <taxon>Sphingomonadales</taxon>
        <taxon>Sphingomonadaceae</taxon>
        <taxon>Sphingomonas</taxon>
    </lineage>
</organism>
<feature type="short sequence motif" description="TonB C-terminal box" evidence="10">
    <location>
        <begin position="968"/>
        <end position="985"/>
    </location>
</feature>
<feature type="domain" description="TonB-dependent receptor plug" evidence="14">
    <location>
        <begin position="97"/>
        <end position="202"/>
    </location>
</feature>
<comment type="subcellular location">
    <subcellularLocation>
        <location evidence="1 9">Cell outer membrane</location>
        <topology evidence="1 9">Multi-pass membrane protein</topology>
    </subcellularLocation>
</comment>
<dbReference type="InterPro" id="IPR037066">
    <property type="entry name" value="Plug_dom_sf"/>
</dbReference>
<comment type="caution">
    <text evidence="15">The sequence shown here is derived from an EMBL/GenBank/DDBJ whole genome shotgun (WGS) entry which is preliminary data.</text>
</comment>
<evidence type="ECO:0000256" key="10">
    <source>
        <dbReference type="PROSITE-ProRule" id="PRU10144"/>
    </source>
</evidence>
<evidence type="ECO:0000313" key="15">
    <source>
        <dbReference type="EMBL" id="TFI58808.1"/>
    </source>
</evidence>
<dbReference type="GO" id="GO:0009279">
    <property type="term" value="C:cell outer membrane"/>
    <property type="evidence" value="ECO:0007669"/>
    <property type="project" value="UniProtKB-SubCell"/>
</dbReference>
<evidence type="ECO:0000256" key="2">
    <source>
        <dbReference type="ARBA" id="ARBA00022448"/>
    </source>
</evidence>
<dbReference type="Pfam" id="PF07715">
    <property type="entry name" value="Plug"/>
    <property type="match status" value="1"/>
</dbReference>
<dbReference type="AlphaFoldDB" id="A0A4Y8ZRY1"/>
<dbReference type="InterPro" id="IPR039426">
    <property type="entry name" value="TonB-dep_rcpt-like"/>
</dbReference>
<gene>
    <name evidence="15" type="ORF">E2493_08075</name>
</gene>
<dbReference type="Proteomes" id="UP000298213">
    <property type="component" value="Unassembled WGS sequence"/>
</dbReference>
<evidence type="ECO:0000256" key="9">
    <source>
        <dbReference type="PROSITE-ProRule" id="PRU01360"/>
    </source>
</evidence>
<evidence type="ECO:0000256" key="3">
    <source>
        <dbReference type="ARBA" id="ARBA00022452"/>
    </source>
</evidence>
<dbReference type="PANTHER" id="PTHR40980:SF3">
    <property type="entry name" value="TONB-DEPENDENT RECEPTOR-LIKE BETA-BARREL DOMAIN-CONTAINING PROTEIN"/>
    <property type="match status" value="1"/>
</dbReference>
<dbReference type="OrthoDB" id="5476657at2"/>
<dbReference type="PROSITE" id="PS52016">
    <property type="entry name" value="TONB_DEPENDENT_REC_3"/>
    <property type="match status" value="1"/>
</dbReference>
<evidence type="ECO:0000313" key="16">
    <source>
        <dbReference type="Proteomes" id="UP000298213"/>
    </source>
</evidence>
<dbReference type="CDD" id="cd01347">
    <property type="entry name" value="ligand_gated_channel"/>
    <property type="match status" value="1"/>
</dbReference>
<dbReference type="InterPro" id="IPR036942">
    <property type="entry name" value="Beta-barrel_TonB_sf"/>
</dbReference>